<evidence type="ECO:0000313" key="4">
    <source>
        <dbReference type="Proteomes" id="UP000243084"/>
    </source>
</evidence>
<feature type="coiled-coil region" evidence="1">
    <location>
        <begin position="68"/>
        <end position="185"/>
    </location>
</feature>
<feature type="signal peptide" evidence="2">
    <location>
        <begin position="1"/>
        <end position="21"/>
    </location>
</feature>
<dbReference type="Proteomes" id="UP000243084">
    <property type="component" value="Unassembled WGS sequence"/>
</dbReference>
<evidence type="ECO:0008006" key="5">
    <source>
        <dbReference type="Google" id="ProtNLM"/>
    </source>
</evidence>
<sequence length="194" mass="21311">MPMGKQVLLLLALLGASTAQAELYRYVSQHGVVVLDSQGVPPEYVERGYEVLDADGRVLRVVAPAPTAEELRQRAEAQRQAEADAQLLRRYASIADLEQARRQRLRDLDALLAAAQANLQGVQGQVRALERQAAERQRAGQAVQPGLLEQLESMAGEQRRVEAGLQRLQAQRAAQEAEFAADRARLARLVGREG</sequence>
<evidence type="ECO:0000256" key="2">
    <source>
        <dbReference type="SAM" id="SignalP"/>
    </source>
</evidence>
<dbReference type="EMBL" id="FOXM01000008">
    <property type="protein sequence ID" value="SFP94788.1"/>
    <property type="molecule type" value="Genomic_DNA"/>
</dbReference>
<dbReference type="RefSeq" id="WP_092431679.1">
    <property type="nucleotide sequence ID" value="NZ_FOXM01000008.1"/>
</dbReference>
<name>A0A1I5UHX9_9GAMM</name>
<feature type="chain" id="PRO_5017229545" description="DUF4124 domain-containing protein" evidence="2">
    <location>
        <begin position="22"/>
        <end position="194"/>
    </location>
</feature>
<keyword evidence="2" id="KW-0732">Signal</keyword>
<protein>
    <recommendedName>
        <fullName evidence="5">DUF4124 domain-containing protein</fullName>
    </recommendedName>
</protein>
<gene>
    <name evidence="3" type="ORF">SAMN05216229_108129</name>
</gene>
<evidence type="ECO:0000256" key="1">
    <source>
        <dbReference type="SAM" id="Coils"/>
    </source>
</evidence>
<accession>A0A1I5UHX9</accession>
<evidence type="ECO:0000313" key="3">
    <source>
        <dbReference type="EMBL" id="SFP94788.1"/>
    </source>
</evidence>
<keyword evidence="1" id="KW-0175">Coiled coil</keyword>
<dbReference type="OrthoDB" id="6080407at2"/>
<keyword evidence="4" id="KW-1185">Reference proteome</keyword>
<dbReference type="AlphaFoldDB" id="A0A1I5UHX9"/>
<organism evidence="3 4">
    <name type="scientific">Geopseudomonas sagittaria</name>
    <dbReference type="NCBI Taxonomy" id="1135990"/>
    <lineage>
        <taxon>Bacteria</taxon>
        <taxon>Pseudomonadati</taxon>
        <taxon>Pseudomonadota</taxon>
        <taxon>Gammaproteobacteria</taxon>
        <taxon>Pseudomonadales</taxon>
        <taxon>Pseudomonadaceae</taxon>
        <taxon>Geopseudomonas</taxon>
    </lineage>
</organism>
<proteinExistence type="predicted"/>
<reference evidence="4" key="1">
    <citation type="submission" date="2016-10" db="EMBL/GenBank/DDBJ databases">
        <authorList>
            <person name="Varghese N."/>
            <person name="Submissions S."/>
        </authorList>
    </citation>
    <scope>NUCLEOTIDE SEQUENCE [LARGE SCALE GENOMIC DNA]</scope>
    <source>
        <strain evidence="4">JCM 18195</strain>
    </source>
</reference>